<gene>
    <name evidence="4" type="ORF">J2S42_007707</name>
</gene>
<feature type="domain" description="ARB-07466-like C-terminal" evidence="3">
    <location>
        <begin position="58"/>
        <end position="171"/>
    </location>
</feature>
<dbReference type="GO" id="GO:0016787">
    <property type="term" value="F:hydrolase activity"/>
    <property type="evidence" value="ECO:0007669"/>
    <property type="project" value="UniProtKB-KW"/>
</dbReference>
<accession>A0AAE3W6V5</accession>
<keyword evidence="4" id="KW-0378">Hydrolase</keyword>
<feature type="signal peptide" evidence="1">
    <location>
        <begin position="1"/>
        <end position="30"/>
    </location>
</feature>
<dbReference type="Pfam" id="PF26571">
    <property type="entry name" value="VldE"/>
    <property type="match status" value="1"/>
</dbReference>
<evidence type="ECO:0000259" key="2">
    <source>
        <dbReference type="Pfam" id="PF01471"/>
    </source>
</evidence>
<dbReference type="InterPro" id="IPR002477">
    <property type="entry name" value="Peptidoglycan-bd-like"/>
</dbReference>
<organism evidence="4 5">
    <name type="scientific">Catenuloplanes indicus</name>
    <dbReference type="NCBI Taxonomy" id="137267"/>
    <lineage>
        <taxon>Bacteria</taxon>
        <taxon>Bacillati</taxon>
        <taxon>Actinomycetota</taxon>
        <taxon>Actinomycetes</taxon>
        <taxon>Micromonosporales</taxon>
        <taxon>Micromonosporaceae</taxon>
        <taxon>Catenuloplanes</taxon>
    </lineage>
</organism>
<dbReference type="Proteomes" id="UP001240236">
    <property type="component" value="Unassembled WGS sequence"/>
</dbReference>
<feature type="chain" id="PRO_5042068138" evidence="1">
    <location>
        <begin position="31"/>
        <end position="328"/>
    </location>
</feature>
<proteinExistence type="predicted"/>
<dbReference type="RefSeq" id="WP_307247493.1">
    <property type="nucleotide sequence ID" value="NZ_JAUSUZ010000001.1"/>
</dbReference>
<protein>
    <submittedName>
        <fullName evidence="4">Peptidoglycan hydrolase-like protein with peptidoglycan-binding domain</fullName>
    </submittedName>
</protein>
<dbReference type="InterPro" id="IPR036365">
    <property type="entry name" value="PGBD-like_sf"/>
</dbReference>
<dbReference type="InterPro" id="IPR036366">
    <property type="entry name" value="PGBDSf"/>
</dbReference>
<dbReference type="AlphaFoldDB" id="A0AAE3W6V5"/>
<feature type="domain" description="Peptidoglycan binding-like" evidence="2">
    <location>
        <begin position="205"/>
        <end position="259"/>
    </location>
</feature>
<dbReference type="SUPFAM" id="SSF47090">
    <property type="entry name" value="PGBD-like"/>
    <property type="match status" value="2"/>
</dbReference>
<evidence type="ECO:0000259" key="3">
    <source>
        <dbReference type="Pfam" id="PF26571"/>
    </source>
</evidence>
<dbReference type="InterPro" id="IPR058593">
    <property type="entry name" value="ARB_07466-like_C"/>
</dbReference>
<evidence type="ECO:0000313" key="4">
    <source>
        <dbReference type="EMBL" id="MDQ0371038.1"/>
    </source>
</evidence>
<name>A0AAE3W6V5_9ACTN</name>
<dbReference type="EMBL" id="JAUSUZ010000001">
    <property type="protein sequence ID" value="MDQ0371038.1"/>
    <property type="molecule type" value="Genomic_DNA"/>
</dbReference>
<keyword evidence="1" id="KW-0732">Signal</keyword>
<comment type="caution">
    <text evidence="4">The sequence shown here is derived from an EMBL/GenBank/DDBJ whole genome shotgun (WGS) entry which is preliminary data.</text>
</comment>
<reference evidence="4 5" key="1">
    <citation type="submission" date="2023-07" db="EMBL/GenBank/DDBJ databases">
        <title>Sequencing the genomes of 1000 actinobacteria strains.</title>
        <authorList>
            <person name="Klenk H.-P."/>
        </authorList>
    </citation>
    <scope>NUCLEOTIDE SEQUENCE [LARGE SCALE GENOMIC DNA]</scope>
    <source>
        <strain evidence="4 5">DSM 44709</strain>
    </source>
</reference>
<feature type="domain" description="Peptidoglycan binding-like" evidence="2">
    <location>
        <begin position="268"/>
        <end position="323"/>
    </location>
</feature>
<keyword evidence="5" id="KW-1185">Reference proteome</keyword>
<evidence type="ECO:0000256" key="1">
    <source>
        <dbReference type="SAM" id="SignalP"/>
    </source>
</evidence>
<sequence length="328" mass="34439">MRLVPVLRRGAVTAAAATLAVLVAAVPAAAVPPTTPVFGAAIDAHAAYDPQTTCDPVAKPGTLGFRELALRTYPATGDSGIVRACSAAEVTEHKEGRAWDWTINANNSADHARADELLAWLLATDAHGNQHANARRLGIMYIIFDGRIWSAYRASEGWRTYTGSNPHTDHVHFSFSRAGALKQTTWWTAADQPASWPRLERGATGVNVQVLQHLLNASGQTLTVDGAFGAATETAVRSFQSANGATADGIVGMVTWSRLLRQVQTGDQGSAVRAAQVALNRSGAALTVDGAFGPATQAAVTSFQSAHDRTATGVVDPALWQLLIAGIG</sequence>
<dbReference type="Pfam" id="PF01471">
    <property type="entry name" value="PG_binding_1"/>
    <property type="match status" value="2"/>
</dbReference>
<evidence type="ECO:0000313" key="5">
    <source>
        <dbReference type="Proteomes" id="UP001240236"/>
    </source>
</evidence>
<dbReference type="Gene3D" id="1.10.101.10">
    <property type="entry name" value="PGBD-like superfamily/PGBD"/>
    <property type="match status" value="2"/>
</dbReference>